<dbReference type="GeneID" id="92237331"/>
<accession>A0ABY5XBS2</accession>
<gene>
    <name evidence="1" type="ORF">NYP84_06740</name>
</gene>
<evidence type="ECO:0000313" key="2">
    <source>
        <dbReference type="Proteomes" id="UP001058553"/>
    </source>
</evidence>
<sequence length="68" mass="7406">MCTEIAHHSEGGILPPWWSAGTHGWLEQPLPECELASVTVSCKATGRRVKVEALRRSLALEIRAPLSA</sequence>
<name>A0ABY5XBS2_ERWPY</name>
<dbReference type="RefSeq" id="WP_012667817.1">
    <property type="nucleotide sequence ID" value="NZ_CP023567.1"/>
</dbReference>
<dbReference type="EMBL" id="CP103445">
    <property type="protein sequence ID" value="UWS34844.1"/>
    <property type="molecule type" value="Genomic_DNA"/>
</dbReference>
<protein>
    <submittedName>
        <fullName evidence="1">Uncharacterized protein</fullName>
    </submittedName>
</protein>
<evidence type="ECO:0000313" key="1">
    <source>
        <dbReference type="EMBL" id="UWS34844.1"/>
    </source>
</evidence>
<reference evidence="1" key="1">
    <citation type="submission" date="2022-07" db="EMBL/GenBank/DDBJ databases">
        <title>Genetic diversity of Erwinia pyrifoliae.</title>
        <authorList>
            <person name="Park D.S."/>
            <person name="Ham H."/>
        </authorList>
    </citation>
    <scope>NUCLEOTIDE SEQUENCE</scope>
    <source>
        <strain evidence="1">CP201486</strain>
    </source>
</reference>
<dbReference type="Proteomes" id="UP001058553">
    <property type="component" value="Chromosome"/>
</dbReference>
<organism evidence="1 2">
    <name type="scientific">Erwinia pyrifoliae</name>
    <dbReference type="NCBI Taxonomy" id="79967"/>
    <lineage>
        <taxon>Bacteria</taxon>
        <taxon>Pseudomonadati</taxon>
        <taxon>Pseudomonadota</taxon>
        <taxon>Gammaproteobacteria</taxon>
        <taxon>Enterobacterales</taxon>
        <taxon>Erwiniaceae</taxon>
        <taxon>Erwinia</taxon>
    </lineage>
</organism>
<proteinExistence type="predicted"/>
<keyword evidence="2" id="KW-1185">Reference proteome</keyword>